<dbReference type="GO" id="GO:0005737">
    <property type="term" value="C:cytoplasm"/>
    <property type="evidence" value="ECO:0007669"/>
    <property type="project" value="TreeGrafter"/>
</dbReference>
<dbReference type="Gene3D" id="3.20.20.140">
    <property type="entry name" value="Metal-dependent hydrolases"/>
    <property type="match status" value="1"/>
</dbReference>
<protein>
    <recommendedName>
        <fullName evidence="3">Amidohydrolase-related domain-containing protein</fullName>
    </recommendedName>
</protein>
<dbReference type="GO" id="GO:0016831">
    <property type="term" value="F:carboxy-lyase activity"/>
    <property type="evidence" value="ECO:0007669"/>
    <property type="project" value="InterPro"/>
</dbReference>
<feature type="region of interest" description="Disordered" evidence="2">
    <location>
        <begin position="1"/>
        <end position="24"/>
    </location>
</feature>
<evidence type="ECO:0000256" key="1">
    <source>
        <dbReference type="ARBA" id="ARBA00023239"/>
    </source>
</evidence>
<dbReference type="InterPro" id="IPR032466">
    <property type="entry name" value="Metal_Hydrolase"/>
</dbReference>
<organism evidence="4">
    <name type="scientific">uncultured Chloroflexota bacterium</name>
    <dbReference type="NCBI Taxonomy" id="166587"/>
    <lineage>
        <taxon>Bacteria</taxon>
        <taxon>Bacillati</taxon>
        <taxon>Chloroflexota</taxon>
        <taxon>environmental samples</taxon>
    </lineage>
</organism>
<dbReference type="Pfam" id="PF04909">
    <property type="entry name" value="Amidohydro_2"/>
    <property type="match status" value="1"/>
</dbReference>
<evidence type="ECO:0000256" key="2">
    <source>
        <dbReference type="SAM" id="MobiDB-lite"/>
    </source>
</evidence>
<gene>
    <name evidence="4" type="ORF">AVDCRST_MAG77-2015</name>
</gene>
<dbReference type="SUPFAM" id="SSF51556">
    <property type="entry name" value="Metallo-dependent hydrolases"/>
    <property type="match status" value="1"/>
</dbReference>
<evidence type="ECO:0000259" key="3">
    <source>
        <dbReference type="Pfam" id="PF04909"/>
    </source>
</evidence>
<reference evidence="4" key="1">
    <citation type="submission" date="2020-02" db="EMBL/GenBank/DDBJ databases">
        <authorList>
            <person name="Meier V. D."/>
        </authorList>
    </citation>
    <scope>NUCLEOTIDE SEQUENCE</scope>
    <source>
        <strain evidence="4">AVDCRST_MAG77</strain>
    </source>
</reference>
<dbReference type="GO" id="GO:0016787">
    <property type="term" value="F:hydrolase activity"/>
    <property type="evidence" value="ECO:0007669"/>
    <property type="project" value="InterPro"/>
</dbReference>
<dbReference type="InterPro" id="IPR032465">
    <property type="entry name" value="ACMSD"/>
</dbReference>
<evidence type="ECO:0000313" key="4">
    <source>
        <dbReference type="EMBL" id="CAA9210273.1"/>
    </source>
</evidence>
<feature type="domain" description="Amidohydrolase-related" evidence="3">
    <location>
        <begin position="14"/>
        <end position="269"/>
    </location>
</feature>
<dbReference type="PANTHER" id="PTHR21240:SF28">
    <property type="entry name" value="ISO-OROTATE DECARBOXYLASE (EUROFUNG)"/>
    <property type="match status" value="1"/>
</dbReference>
<keyword evidence="1" id="KW-0456">Lyase</keyword>
<dbReference type="GO" id="GO:0019748">
    <property type="term" value="P:secondary metabolic process"/>
    <property type="evidence" value="ECO:0007669"/>
    <property type="project" value="TreeGrafter"/>
</dbReference>
<dbReference type="AlphaFoldDB" id="A0A6J4GYH8"/>
<proteinExistence type="predicted"/>
<accession>A0A6J4GYH8</accession>
<name>A0A6J4GYH8_9CHLR</name>
<dbReference type="PANTHER" id="PTHR21240">
    <property type="entry name" value="2-AMINO-3-CARBOXYLMUCONATE-6-SEMIALDEHYDE DECARBOXYLASE"/>
    <property type="match status" value="1"/>
</dbReference>
<dbReference type="InterPro" id="IPR006680">
    <property type="entry name" value="Amidohydro-rel"/>
</dbReference>
<sequence>MTKTPFGDLPPLLDVHGHPLAPPRGQEQEDALIAALERFDSRLLVSDLGSRSAGWAYEPSVEHWREGNQLCAELVCRHPDRLAAYCYVNPAHTREALDELERRLVGEADTFVALKLWVAVRCSDTRLDPLMELCAAHGVPVLQHTWLKVGAAGPGADNLPGESTPQDLLALARRHPRVKFFAGHTGGDWEWGIAALKQADNVWLDVAGGEATGGYADLALREVGAGRIVYGTDVCGRSVPSQLSKLLALDLPPADLERVLWRNAAGVLGDRLPASWSTVFR</sequence>
<dbReference type="EMBL" id="CADCTC010000001">
    <property type="protein sequence ID" value="CAA9210273.1"/>
    <property type="molecule type" value="Genomic_DNA"/>
</dbReference>